<keyword evidence="3" id="KW-1185">Reference proteome</keyword>
<gene>
    <name evidence="2" type="ORF">GBAR_LOCUS25528</name>
</gene>
<sequence>MRALRQQGRRERRGAQSCEATAPGDYSRGQRSARLRRSRGGAALGCGGPL</sequence>
<proteinExistence type="predicted"/>
<organism evidence="2 3">
    <name type="scientific">Geodia barretti</name>
    <name type="common">Barrett's horny sponge</name>
    <dbReference type="NCBI Taxonomy" id="519541"/>
    <lineage>
        <taxon>Eukaryota</taxon>
        <taxon>Metazoa</taxon>
        <taxon>Porifera</taxon>
        <taxon>Demospongiae</taxon>
        <taxon>Heteroscleromorpha</taxon>
        <taxon>Tetractinellida</taxon>
        <taxon>Astrophorina</taxon>
        <taxon>Geodiidae</taxon>
        <taxon>Geodia</taxon>
    </lineage>
</organism>
<dbReference type="EMBL" id="CASHTH010003540">
    <property type="protein sequence ID" value="CAI8046197.1"/>
    <property type="molecule type" value="Genomic_DNA"/>
</dbReference>
<dbReference type="Proteomes" id="UP001174909">
    <property type="component" value="Unassembled WGS sequence"/>
</dbReference>
<reference evidence="2" key="1">
    <citation type="submission" date="2023-03" db="EMBL/GenBank/DDBJ databases">
        <authorList>
            <person name="Steffen K."/>
            <person name="Cardenas P."/>
        </authorList>
    </citation>
    <scope>NUCLEOTIDE SEQUENCE</scope>
</reference>
<evidence type="ECO:0000313" key="2">
    <source>
        <dbReference type="EMBL" id="CAI8046197.1"/>
    </source>
</evidence>
<comment type="caution">
    <text evidence="2">The sequence shown here is derived from an EMBL/GenBank/DDBJ whole genome shotgun (WGS) entry which is preliminary data.</text>
</comment>
<evidence type="ECO:0000313" key="3">
    <source>
        <dbReference type="Proteomes" id="UP001174909"/>
    </source>
</evidence>
<feature type="region of interest" description="Disordered" evidence="1">
    <location>
        <begin position="1"/>
        <end position="50"/>
    </location>
</feature>
<name>A0AA35XCW5_GEOBA</name>
<dbReference type="AlphaFoldDB" id="A0AA35XCW5"/>
<protein>
    <submittedName>
        <fullName evidence="2">Uncharacterized protein</fullName>
    </submittedName>
</protein>
<evidence type="ECO:0000256" key="1">
    <source>
        <dbReference type="SAM" id="MobiDB-lite"/>
    </source>
</evidence>
<accession>A0AA35XCW5</accession>